<organism evidence="1 2">
    <name type="scientific">Micromonospora pattaloongensis</name>
    <dbReference type="NCBI Taxonomy" id="405436"/>
    <lineage>
        <taxon>Bacteria</taxon>
        <taxon>Bacillati</taxon>
        <taxon>Actinomycetota</taxon>
        <taxon>Actinomycetes</taxon>
        <taxon>Micromonosporales</taxon>
        <taxon>Micromonosporaceae</taxon>
        <taxon>Micromonospora</taxon>
    </lineage>
</organism>
<dbReference type="STRING" id="405436.SAMN05444365_105244"/>
<gene>
    <name evidence="1" type="ORF">SAMN05444365_105244</name>
</gene>
<evidence type="ECO:0000313" key="1">
    <source>
        <dbReference type="EMBL" id="SDZ08562.1"/>
    </source>
</evidence>
<dbReference type="InterPro" id="IPR017519">
    <property type="entry name" value="CHP03085"/>
</dbReference>
<dbReference type="OrthoDB" id="3268903at2"/>
<keyword evidence="2" id="KW-1185">Reference proteome</keyword>
<dbReference type="AlphaFoldDB" id="A0A1H3Q4U2"/>
<name>A0A1H3Q4U2_9ACTN</name>
<dbReference type="Proteomes" id="UP000242415">
    <property type="component" value="Unassembled WGS sequence"/>
</dbReference>
<dbReference type="EMBL" id="FNPH01000005">
    <property type="protein sequence ID" value="SDZ08562.1"/>
    <property type="molecule type" value="Genomic_DNA"/>
</dbReference>
<evidence type="ECO:0000313" key="2">
    <source>
        <dbReference type="Proteomes" id="UP000242415"/>
    </source>
</evidence>
<protein>
    <submittedName>
        <fullName evidence="1">TIGR03085 family protein</fullName>
    </submittedName>
</protein>
<dbReference type="NCBIfam" id="TIGR03085">
    <property type="entry name" value="TIGR03085 family metal-binding protein"/>
    <property type="match status" value="1"/>
</dbReference>
<dbReference type="InterPro" id="IPR034660">
    <property type="entry name" value="DinB/YfiT-like"/>
</dbReference>
<dbReference type="RefSeq" id="WP_091557535.1">
    <property type="nucleotide sequence ID" value="NZ_FNPH01000005.1"/>
</dbReference>
<dbReference type="NCBIfam" id="TIGR03083">
    <property type="entry name" value="maleylpyruvate isomerase family mycothiol-dependent enzyme"/>
    <property type="match status" value="1"/>
</dbReference>
<accession>A0A1H3Q4U2</accession>
<dbReference type="SUPFAM" id="SSF109854">
    <property type="entry name" value="DinB/YfiT-like putative metalloenzymes"/>
    <property type="match status" value="1"/>
</dbReference>
<sequence>MARYAQTERRELADLFLTVGPDAPTLNAGWTARDLAAHLVVRERRPDALPGLRLPSLSRYTERVRQAAAAQPYPRLIDQLRRPPWWSPLGNPLTDGPANTLEFFIHHEDVRRARPDWRPRELPPGQQAALWKPASLLARLRLRRFPAALLIQAVGFGEVRAGAGGEPLRLEGAPAELVIFLSGRQSAARVHLDGTPALAERLRTAPLGL</sequence>
<reference evidence="2" key="1">
    <citation type="submission" date="2016-10" db="EMBL/GenBank/DDBJ databases">
        <authorList>
            <person name="Varghese N."/>
            <person name="Submissions S."/>
        </authorList>
    </citation>
    <scope>NUCLEOTIDE SEQUENCE [LARGE SCALE GENOMIC DNA]</scope>
    <source>
        <strain evidence="2">DSM 45245</strain>
    </source>
</reference>
<proteinExistence type="predicted"/>
<dbReference type="InterPro" id="IPR017517">
    <property type="entry name" value="Maleyloyr_isom"/>
</dbReference>